<feature type="compositionally biased region" description="Basic and acidic residues" evidence="1">
    <location>
        <begin position="44"/>
        <end position="59"/>
    </location>
</feature>
<feature type="region of interest" description="Disordered" evidence="1">
    <location>
        <begin position="44"/>
        <end position="71"/>
    </location>
</feature>
<evidence type="ECO:0000256" key="1">
    <source>
        <dbReference type="SAM" id="MobiDB-lite"/>
    </source>
</evidence>
<keyword evidence="3" id="KW-1185">Reference proteome</keyword>
<reference evidence="2 3" key="1">
    <citation type="submission" date="2024-06" db="EMBL/GenBank/DDBJ databases">
        <title>The draft genome of Grus japonensis, version 3.</title>
        <authorList>
            <person name="Nabeshima K."/>
            <person name="Suzuki S."/>
            <person name="Onuma M."/>
        </authorList>
    </citation>
    <scope>NUCLEOTIDE SEQUENCE [LARGE SCALE GENOMIC DNA]</scope>
    <source>
        <strain evidence="2 3">451A</strain>
    </source>
</reference>
<sequence length="129" mass="13048">MPAGSKMDPLLAKAEPISDGGSASGIIEFGRGTNCCATATAAGERRCERNSPADTKVSEEGGEGGAPGAGISISLQPLEQLVKNCSPWEGLTLEKLVEDCLLWEGPQAGAGAECEESSPGGGRSGRDTV</sequence>
<evidence type="ECO:0000313" key="2">
    <source>
        <dbReference type="EMBL" id="GAB0205519.1"/>
    </source>
</evidence>
<evidence type="ECO:0000313" key="3">
    <source>
        <dbReference type="Proteomes" id="UP001623348"/>
    </source>
</evidence>
<accession>A0ABC9Y768</accession>
<name>A0ABC9Y768_GRUJA</name>
<comment type="caution">
    <text evidence="2">The sequence shown here is derived from an EMBL/GenBank/DDBJ whole genome shotgun (WGS) entry which is preliminary data.</text>
</comment>
<protein>
    <submittedName>
        <fullName evidence="2">F-box only protein 31</fullName>
    </submittedName>
</protein>
<feature type="region of interest" description="Disordered" evidence="1">
    <location>
        <begin position="109"/>
        <end position="129"/>
    </location>
</feature>
<gene>
    <name evidence="2" type="ORF">GRJ2_003017500</name>
</gene>
<dbReference type="EMBL" id="BAAFJT010000040">
    <property type="protein sequence ID" value="GAB0205519.1"/>
    <property type="molecule type" value="Genomic_DNA"/>
</dbReference>
<dbReference type="Proteomes" id="UP001623348">
    <property type="component" value="Unassembled WGS sequence"/>
</dbReference>
<dbReference type="AlphaFoldDB" id="A0ABC9Y768"/>
<organism evidence="2 3">
    <name type="scientific">Grus japonensis</name>
    <name type="common">Japanese crane</name>
    <name type="synonym">Red-crowned crane</name>
    <dbReference type="NCBI Taxonomy" id="30415"/>
    <lineage>
        <taxon>Eukaryota</taxon>
        <taxon>Metazoa</taxon>
        <taxon>Chordata</taxon>
        <taxon>Craniata</taxon>
        <taxon>Vertebrata</taxon>
        <taxon>Euteleostomi</taxon>
        <taxon>Archelosauria</taxon>
        <taxon>Archosauria</taxon>
        <taxon>Dinosauria</taxon>
        <taxon>Saurischia</taxon>
        <taxon>Theropoda</taxon>
        <taxon>Coelurosauria</taxon>
        <taxon>Aves</taxon>
        <taxon>Neognathae</taxon>
        <taxon>Neoaves</taxon>
        <taxon>Gruiformes</taxon>
        <taxon>Gruidae</taxon>
        <taxon>Grus</taxon>
    </lineage>
</organism>
<proteinExistence type="predicted"/>